<dbReference type="EMBL" id="RBZP01000001">
    <property type="protein sequence ID" value="RKQ37357.1"/>
    <property type="molecule type" value="Genomic_DNA"/>
</dbReference>
<dbReference type="OrthoDB" id="2680377at2"/>
<feature type="transmembrane region" description="Helical" evidence="1">
    <location>
        <begin position="20"/>
        <end position="38"/>
    </location>
</feature>
<reference evidence="2 3" key="1">
    <citation type="journal article" date="2016" name="Int. J. Syst. Evol. Microbiol.">
        <title>Oceanobacillus halophilus sp. nov., a novel moderately halophilic bacterium from a hypersaline lake.</title>
        <authorList>
            <person name="Amoozegar M.A."/>
            <person name="Bagheri M."/>
            <person name="Makhdoumi A."/>
            <person name="Nikou M.M."/>
            <person name="Fazeli S.A.S."/>
            <person name="Schumann P."/>
            <person name="Sproer C."/>
            <person name="Sanchez-Porro C."/>
            <person name="Ventosa A."/>
        </authorList>
    </citation>
    <scope>NUCLEOTIDE SEQUENCE [LARGE SCALE GENOMIC DNA]</scope>
    <source>
        <strain evidence="2 3">DSM 23996</strain>
    </source>
</reference>
<name>A0A495ABD3_9BACI</name>
<dbReference type="RefSeq" id="WP_121202439.1">
    <property type="nucleotide sequence ID" value="NZ_RBZP01000001.1"/>
</dbReference>
<proteinExistence type="predicted"/>
<evidence type="ECO:0000313" key="2">
    <source>
        <dbReference type="EMBL" id="RKQ37357.1"/>
    </source>
</evidence>
<feature type="transmembrane region" description="Helical" evidence="1">
    <location>
        <begin position="50"/>
        <end position="69"/>
    </location>
</feature>
<evidence type="ECO:0008006" key="4">
    <source>
        <dbReference type="Google" id="ProtNLM"/>
    </source>
</evidence>
<dbReference type="InterPro" id="IPR025620">
    <property type="entry name" value="YlaH"/>
</dbReference>
<keyword evidence="1" id="KW-0812">Transmembrane</keyword>
<evidence type="ECO:0000256" key="1">
    <source>
        <dbReference type="SAM" id="Phobius"/>
    </source>
</evidence>
<keyword evidence="1" id="KW-1133">Transmembrane helix</keyword>
<dbReference type="Proteomes" id="UP000269301">
    <property type="component" value="Unassembled WGS sequence"/>
</dbReference>
<dbReference type="Pfam" id="PF14036">
    <property type="entry name" value="YlaH"/>
    <property type="match status" value="1"/>
</dbReference>
<dbReference type="AlphaFoldDB" id="A0A495ABD3"/>
<sequence length="106" mass="12437">MDNFRLVFDLVMDKNGTENIFWIFYILNLVLSIIAYELGFAKKLPLLKNVFVYFLLLIGVFILTIFSTVMRMPSVESLIVINLVLAIYRTRLHFQRKAKKDNTSNE</sequence>
<gene>
    <name evidence="2" type="ORF">D8M06_00715</name>
</gene>
<keyword evidence="3" id="KW-1185">Reference proteome</keyword>
<keyword evidence="1" id="KW-0472">Membrane</keyword>
<evidence type="ECO:0000313" key="3">
    <source>
        <dbReference type="Proteomes" id="UP000269301"/>
    </source>
</evidence>
<protein>
    <recommendedName>
        <fullName evidence="4">YlaH-like protein</fullName>
    </recommendedName>
</protein>
<accession>A0A495ABD3</accession>
<comment type="caution">
    <text evidence="2">The sequence shown here is derived from an EMBL/GenBank/DDBJ whole genome shotgun (WGS) entry which is preliminary data.</text>
</comment>
<organism evidence="2 3">
    <name type="scientific">Oceanobacillus halophilus</name>
    <dbReference type="NCBI Taxonomy" id="930130"/>
    <lineage>
        <taxon>Bacteria</taxon>
        <taxon>Bacillati</taxon>
        <taxon>Bacillota</taxon>
        <taxon>Bacilli</taxon>
        <taxon>Bacillales</taxon>
        <taxon>Bacillaceae</taxon>
        <taxon>Oceanobacillus</taxon>
    </lineage>
</organism>